<evidence type="ECO:0000313" key="2">
    <source>
        <dbReference type="Proteomes" id="UP000276215"/>
    </source>
</evidence>
<name>A0A3N4JEC9_9PEZI</name>
<sequence length="120" mass="13056">MAGDRRGRRLVFGVCRIIQIARAHSPSGPWPVGRRESGHLKRDGLWPIVCLVLPARRTDGTIGNTARARDTGPLPAMAVPSGRPTSGCQSRVLLSLHLEPLCVLVSHRRHPQPEAICNCS</sequence>
<dbReference type="Proteomes" id="UP000276215">
    <property type="component" value="Unassembled WGS sequence"/>
</dbReference>
<proteinExistence type="predicted"/>
<protein>
    <submittedName>
        <fullName evidence="1">Uncharacterized protein</fullName>
    </submittedName>
</protein>
<gene>
    <name evidence="1" type="ORF">L873DRAFT_1395873</name>
</gene>
<keyword evidence="2" id="KW-1185">Reference proteome</keyword>
<dbReference type="AlphaFoldDB" id="A0A3N4JEC9"/>
<organism evidence="1 2">
    <name type="scientific">Choiromyces venosus 120613-1</name>
    <dbReference type="NCBI Taxonomy" id="1336337"/>
    <lineage>
        <taxon>Eukaryota</taxon>
        <taxon>Fungi</taxon>
        <taxon>Dikarya</taxon>
        <taxon>Ascomycota</taxon>
        <taxon>Pezizomycotina</taxon>
        <taxon>Pezizomycetes</taxon>
        <taxon>Pezizales</taxon>
        <taxon>Tuberaceae</taxon>
        <taxon>Choiromyces</taxon>
    </lineage>
</organism>
<reference evidence="1 2" key="1">
    <citation type="journal article" date="2018" name="Nat. Ecol. Evol.">
        <title>Pezizomycetes genomes reveal the molecular basis of ectomycorrhizal truffle lifestyle.</title>
        <authorList>
            <person name="Murat C."/>
            <person name="Payen T."/>
            <person name="Noel B."/>
            <person name="Kuo A."/>
            <person name="Morin E."/>
            <person name="Chen J."/>
            <person name="Kohler A."/>
            <person name="Krizsan K."/>
            <person name="Balestrini R."/>
            <person name="Da Silva C."/>
            <person name="Montanini B."/>
            <person name="Hainaut M."/>
            <person name="Levati E."/>
            <person name="Barry K.W."/>
            <person name="Belfiori B."/>
            <person name="Cichocki N."/>
            <person name="Clum A."/>
            <person name="Dockter R.B."/>
            <person name="Fauchery L."/>
            <person name="Guy J."/>
            <person name="Iotti M."/>
            <person name="Le Tacon F."/>
            <person name="Lindquist E.A."/>
            <person name="Lipzen A."/>
            <person name="Malagnac F."/>
            <person name="Mello A."/>
            <person name="Molinier V."/>
            <person name="Miyauchi S."/>
            <person name="Poulain J."/>
            <person name="Riccioni C."/>
            <person name="Rubini A."/>
            <person name="Sitrit Y."/>
            <person name="Splivallo R."/>
            <person name="Traeger S."/>
            <person name="Wang M."/>
            <person name="Zifcakova L."/>
            <person name="Wipf D."/>
            <person name="Zambonelli A."/>
            <person name="Paolocci F."/>
            <person name="Nowrousian M."/>
            <person name="Ottonello S."/>
            <person name="Baldrian P."/>
            <person name="Spatafora J.W."/>
            <person name="Henrissat B."/>
            <person name="Nagy L.G."/>
            <person name="Aury J.M."/>
            <person name="Wincker P."/>
            <person name="Grigoriev I.V."/>
            <person name="Bonfante P."/>
            <person name="Martin F.M."/>
        </authorList>
    </citation>
    <scope>NUCLEOTIDE SEQUENCE [LARGE SCALE GENOMIC DNA]</scope>
    <source>
        <strain evidence="1 2">120613-1</strain>
    </source>
</reference>
<evidence type="ECO:0000313" key="1">
    <source>
        <dbReference type="EMBL" id="RPA94800.1"/>
    </source>
</evidence>
<dbReference type="EMBL" id="ML120433">
    <property type="protein sequence ID" value="RPA94800.1"/>
    <property type="molecule type" value="Genomic_DNA"/>
</dbReference>
<accession>A0A3N4JEC9</accession>